<dbReference type="Proteomes" id="UP000494106">
    <property type="component" value="Unassembled WGS sequence"/>
</dbReference>
<proteinExistence type="predicted"/>
<feature type="domain" description="CRAL-TRIO" evidence="1">
    <location>
        <begin position="109"/>
        <end position="272"/>
    </location>
</feature>
<sequence>MCVYLNVLWRAEFSARVNLEISSTAMDPVPFPLEEEYKKKTGITREDIRKLRQWMETQPHLPREHITDMDLILTYHCCNRSAEVAKQVLDLHFTLKTLFTNFFKDRLVDAKILKTLSYYVLTPLDMKAYDDSAVIYCRLVDYDVKNFVFADTIRAVLMIVDLIQYEQGTWPGFVIIIDLDKLTLSHISKLDVQTVQQFLYFLQEALLVKIKGLHFVNAPSFIDVLLMVIRPFMKKELMDMLVIHQTGSKTIDKYVPKEALPKEAGGNFKTFDQARDHWIEKVKNAKEFFQQENKKRVVESLRPVYCIFKERKMAVKQISLEEEYKKKTGIKPEDIKKIRDWVNSQPHLPKDHITDLDLILTYHCCDRSTTVTKQVLDLHYTLKTLFTNFFKDRVVDKSTEDNLHTVLLQPLPTRSRDGDAVFYCRLLDYDPKNFLFSKSIRSVMMILDLWQYEEGTWPGFLLIFDLDRIKVGHITKLDVQSIQQFLYYLQEATLLKIKGLHFLNAPSFMDRLLMMLKPFMKKELLDVLKIHQIGARTFDDYLPLKALPKEAGGEYKSFDQLRDEMIARLNANKDFFVEENKKRVVESLRPGKPKTISDIFGSVEGSFKKLEID</sequence>
<dbReference type="PROSITE" id="PS50191">
    <property type="entry name" value="CRAL_TRIO"/>
    <property type="match status" value="2"/>
</dbReference>
<dbReference type="PANTHER" id="PTHR10174:SF213">
    <property type="entry name" value="CRAL-TRIO DOMAIN-CONTAINING PROTEIN"/>
    <property type="match status" value="1"/>
</dbReference>
<dbReference type="EMBL" id="CADEBC010000587">
    <property type="protein sequence ID" value="CAB3256740.1"/>
    <property type="molecule type" value="Genomic_DNA"/>
</dbReference>
<name>A0A8S1BFA8_ARCPL</name>
<reference evidence="2 3" key="1">
    <citation type="submission" date="2020-04" db="EMBL/GenBank/DDBJ databases">
        <authorList>
            <person name="Wallbank WR R."/>
            <person name="Pardo Diaz C."/>
            <person name="Kozak K."/>
            <person name="Martin S."/>
            <person name="Jiggins C."/>
            <person name="Moest M."/>
            <person name="Warren A I."/>
            <person name="Byers J.R.P. K."/>
            <person name="Montejo-Kovacevich G."/>
            <person name="Yen C E."/>
        </authorList>
    </citation>
    <scope>NUCLEOTIDE SEQUENCE [LARGE SCALE GENOMIC DNA]</scope>
</reference>
<organism evidence="2 3">
    <name type="scientific">Arctia plantaginis</name>
    <name type="common">Wood tiger moth</name>
    <name type="synonym">Phalaena plantaginis</name>
    <dbReference type="NCBI Taxonomy" id="874455"/>
    <lineage>
        <taxon>Eukaryota</taxon>
        <taxon>Metazoa</taxon>
        <taxon>Ecdysozoa</taxon>
        <taxon>Arthropoda</taxon>
        <taxon>Hexapoda</taxon>
        <taxon>Insecta</taxon>
        <taxon>Pterygota</taxon>
        <taxon>Neoptera</taxon>
        <taxon>Endopterygota</taxon>
        <taxon>Lepidoptera</taxon>
        <taxon>Glossata</taxon>
        <taxon>Ditrysia</taxon>
        <taxon>Noctuoidea</taxon>
        <taxon>Erebidae</taxon>
        <taxon>Arctiinae</taxon>
        <taxon>Arctia</taxon>
    </lineage>
</organism>
<dbReference type="OrthoDB" id="6432525at2759"/>
<comment type="caution">
    <text evidence="2">The sequence shown here is derived from an EMBL/GenBank/DDBJ whole genome shotgun (WGS) entry which is preliminary data.</text>
</comment>
<dbReference type="AlphaFoldDB" id="A0A8S1BFA8"/>
<keyword evidence="3" id="KW-1185">Reference proteome</keyword>
<dbReference type="PANTHER" id="PTHR10174">
    <property type="entry name" value="ALPHA-TOCOPHEROL TRANSFER PROTEIN-RELATED"/>
    <property type="match status" value="1"/>
</dbReference>
<dbReference type="SMART" id="SM00516">
    <property type="entry name" value="SEC14"/>
    <property type="match status" value="2"/>
</dbReference>
<accession>A0A8S1BFA8</accession>
<dbReference type="InterPro" id="IPR001251">
    <property type="entry name" value="CRAL-TRIO_dom"/>
</dbReference>
<evidence type="ECO:0000259" key="1">
    <source>
        <dbReference type="PROSITE" id="PS50191"/>
    </source>
</evidence>
<feature type="domain" description="CRAL-TRIO" evidence="1">
    <location>
        <begin position="395"/>
        <end position="559"/>
    </location>
</feature>
<dbReference type="Gene3D" id="3.40.525.10">
    <property type="entry name" value="CRAL-TRIO lipid binding domain"/>
    <property type="match status" value="2"/>
</dbReference>
<dbReference type="CDD" id="cd00170">
    <property type="entry name" value="SEC14"/>
    <property type="match status" value="2"/>
</dbReference>
<evidence type="ECO:0000313" key="3">
    <source>
        <dbReference type="Proteomes" id="UP000494106"/>
    </source>
</evidence>
<dbReference type="GO" id="GO:0016020">
    <property type="term" value="C:membrane"/>
    <property type="evidence" value="ECO:0007669"/>
    <property type="project" value="TreeGrafter"/>
</dbReference>
<evidence type="ECO:0000313" key="2">
    <source>
        <dbReference type="EMBL" id="CAB3256740.1"/>
    </source>
</evidence>
<gene>
    <name evidence="2" type="ORF">APLA_LOCUS15526</name>
</gene>
<dbReference type="SUPFAM" id="SSF52087">
    <property type="entry name" value="CRAL/TRIO domain"/>
    <property type="match status" value="2"/>
</dbReference>
<dbReference type="Pfam" id="PF00650">
    <property type="entry name" value="CRAL_TRIO"/>
    <property type="match status" value="2"/>
</dbReference>
<dbReference type="GO" id="GO:1902936">
    <property type="term" value="F:phosphatidylinositol bisphosphate binding"/>
    <property type="evidence" value="ECO:0007669"/>
    <property type="project" value="TreeGrafter"/>
</dbReference>
<dbReference type="InterPro" id="IPR036865">
    <property type="entry name" value="CRAL-TRIO_dom_sf"/>
</dbReference>
<protein>
    <recommendedName>
        <fullName evidence="1">CRAL-TRIO domain-containing protein</fullName>
    </recommendedName>
</protein>